<proteinExistence type="predicted"/>
<dbReference type="AlphaFoldDB" id="A0A5B7FZK5"/>
<dbReference type="Proteomes" id="UP000324222">
    <property type="component" value="Unassembled WGS sequence"/>
</dbReference>
<protein>
    <submittedName>
        <fullName evidence="1">Uncharacterized protein</fullName>
    </submittedName>
</protein>
<dbReference type="EMBL" id="VSRR010009918">
    <property type="protein sequence ID" value="MPC51056.1"/>
    <property type="molecule type" value="Genomic_DNA"/>
</dbReference>
<organism evidence="1 2">
    <name type="scientific">Portunus trituberculatus</name>
    <name type="common">Swimming crab</name>
    <name type="synonym">Neptunus trituberculatus</name>
    <dbReference type="NCBI Taxonomy" id="210409"/>
    <lineage>
        <taxon>Eukaryota</taxon>
        <taxon>Metazoa</taxon>
        <taxon>Ecdysozoa</taxon>
        <taxon>Arthropoda</taxon>
        <taxon>Crustacea</taxon>
        <taxon>Multicrustacea</taxon>
        <taxon>Malacostraca</taxon>
        <taxon>Eumalacostraca</taxon>
        <taxon>Eucarida</taxon>
        <taxon>Decapoda</taxon>
        <taxon>Pleocyemata</taxon>
        <taxon>Brachyura</taxon>
        <taxon>Eubrachyura</taxon>
        <taxon>Portunoidea</taxon>
        <taxon>Portunidae</taxon>
        <taxon>Portuninae</taxon>
        <taxon>Portunus</taxon>
    </lineage>
</organism>
<accession>A0A5B7FZK5</accession>
<keyword evidence="2" id="KW-1185">Reference proteome</keyword>
<evidence type="ECO:0000313" key="1">
    <source>
        <dbReference type="EMBL" id="MPC51056.1"/>
    </source>
</evidence>
<sequence length="69" mass="8129">MKIASKTFVFEIMQKITEFNFFSATNGDGGEELRDETLCIFFPLQLHHYSPASREQIKTNTNPYDHWEK</sequence>
<gene>
    <name evidence="1" type="ORF">E2C01_044893</name>
</gene>
<comment type="caution">
    <text evidence="1">The sequence shown here is derived from an EMBL/GenBank/DDBJ whole genome shotgun (WGS) entry which is preliminary data.</text>
</comment>
<name>A0A5B7FZK5_PORTR</name>
<reference evidence="1 2" key="1">
    <citation type="submission" date="2019-05" db="EMBL/GenBank/DDBJ databases">
        <title>Another draft genome of Portunus trituberculatus and its Hox gene families provides insights of decapod evolution.</title>
        <authorList>
            <person name="Jeong J.-H."/>
            <person name="Song I."/>
            <person name="Kim S."/>
            <person name="Choi T."/>
            <person name="Kim D."/>
            <person name="Ryu S."/>
            <person name="Kim W."/>
        </authorList>
    </citation>
    <scope>NUCLEOTIDE SEQUENCE [LARGE SCALE GENOMIC DNA]</scope>
    <source>
        <tissue evidence="1">Muscle</tissue>
    </source>
</reference>
<evidence type="ECO:0000313" key="2">
    <source>
        <dbReference type="Proteomes" id="UP000324222"/>
    </source>
</evidence>